<dbReference type="EMBL" id="JBHTMM010000061">
    <property type="protein sequence ID" value="MFD1310816.1"/>
    <property type="molecule type" value="Genomic_DNA"/>
</dbReference>
<dbReference type="Gene3D" id="1.25.10.10">
    <property type="entry name" value="Leucine-rich Repeat Variant"/>
    <property type="match status" value="2"/>
</dbReference>
<comment type="caution">
    <text evidence="2">The sequence shown here is derived from an EMBL/GenBank/DDBJ whole genome shotgun (WGS) entry which is preliminary data.</text>
</comment>
<sequence>MFTGIDEVDWASMEHAYGCAEEVPHLLRGLASPSPQERERALDGMYGAVHHQGDVYDSTLACVPFLFALVTRPELPDRSGIVELLVSIGGGATLDEQPPEDADPAGERPLEGADPADDNHAMARTAVRAGAAVFAGLAGDRDPEVRRSAATAVTLFLDEPERVLGLLTGRLDEEEEERVRPALAEALGLFARLRPAAGAAAVDRLVALGAAPHDPGLRLAALGQLAACAPDRLPADLVPTVVALLRARSRWPRVTDLPERPDTDTLIGQLRRLRPADEEGAQLLRTLHTALGGRTADRIALLRGQLTSDAAADRCNAVWMSAGLFSEWRGSYEEPVALIGEQLGTDDARLRDAAVSVLEGLFALARPAADRLADLVAAGPEHSIRQWERGAPTLGGPLRALARAGDRRAVPALADVLDGPVVPHDSGYAITYLGAAAEPLGPLLRARLGEVPVDAPDAYDRASPLLYALGGLRYADALPEVLRLLHGLPAGLRGRDWLVQAATRTVGAFGPAAREAIPVLRELLDGAYAVRAAAALWSVEGDAGAVLPALLRELTRGEHARASAEALGLLGASAGAALPDLRRMAASRDVWERTAAAGALWDIAGNPDPVLTALRSAWEQNVHTRGTLAACLGRMGAAGTPAHDLLRTELAAPRRHRARSAGHGSHDIVEDEQLLRACRAALDDARDQYA</sequence>
<dbReference type="RefSeq" id="WP_381235887.1">
    <property type="nucleotide sequence ID" value="NZ_JBHSKH010000026.1"/>
</dbReference>
<feature type="region of interest" description="Disordered" evidence="1">
    <location>
        <begin position="92"/>
        <end position="117"/>
    </location>
</feature>
<organism evidence="2 3">
    <name type="scientific">Streptomyces kaempferi</name>
    <dbReference type="NCBI Taxonomy" id="333725"/>
    <lineage>
        <taxon>Bacteria</taxon>
        <taxon>Bacillati</taxon>
        <taxon>Actinomycetota</taxon>
        <taxon>Actinomycetes</taxon>
        <taxon>Kitasatosporales</taxon>
        <taxon>Streptomycetaceae</taxon>
        <taxon>Streptomyces</taxon>
    </lineage>
</organism>
<reference evidence="3" key="1">
    <citation type="journal article" date="2019" name="Int. J. Syst. Evol. Microbiol.">
        <title>The Global Catalogue of Microorganisms (GCM) 10K type strain sequencing project: providing services to taxonomists for standard genome sequencing and annotation.</title>
        <authorList>
            <consortium name="The Broad Institute Genomics Platform"/>
            <consortium name="The Broad Institute Genome Sequencing Center for Infectious Disease"/>
            <person name="Wu L."/>
            <person name="Ma J."/>
        </authorList>
    </citation>
    <scope>NUCLEOTIDE SEQUENCE [LARGE SCALE GENOMIC DNA]</scope>
    <source>
        <strain evidence="3">CGMCC 4.7020</strain>
    </source>
</reference>
<evidence type="ECO:0000313" key="2">
    <source>
        <dbReference type="EMBL" id="MFD1310816.1"/>
    </source>
</evidence>
<name>A0ABW3XPI8_9ACTN</name>
<evidence type="ECO:0000313" key="3">
    <source>
        <dbReference type="Proteomes" id="UP001597058"/>
    </source>
</evidence>
<gene>
    <name evidence="2" type="ORF">ACFQ5X_33910</name>
</gene>
<dbReference type="SUPFAM" id="SSF48371">
    <property type="entry name" value="ARM repeat"/>
    <property type="match status" value="1"/>
</dbReference>
<dbReference type="InterPro" id="IPR016024">
    <property type="entry name" value="ARM-type_fold"/>
</dbReference>
<proteinExistence type="predicted"/>
<evidence type="ECO:0000256" key="1">
    <source>
        <dbReference type="SAM" id="MobiDB-lite"/>
    </source>
</evidence>
<feature type="compositionally biased region" description="Basic and acidic residues" evidence="1">
    <location>
        <begin position="105"/>
        <end position="117"/>
    </location>
</feature>
<keyword evidence="3" id="KW-1185">Reference proteome</keyword>
<dbReference type="Proteomes" id="UP001597058">
    <property type="component" value="Unassembled WGS sequence"/>
</dbReference>
<accession>A0ABW3XPI8</accession>
<dbReference type="InterPro" id="IPR011989">
    <property type="entry name" value="ARM-like"/>
</dbReference>
<protein>
    <submittedName>
        <fullName evidence="2">HEAT repeat domain-containing protein</fullName>
    </submittedName>
</protein>